<accession>A0AA88E8P3</accession>
<proteinExistence type="predicted"/>
<gene>
    <name evidence="1" type="ORF">TIFTF001_036771</name>
</gene>
<organism evidence="1 2">
    <name type="scientific">Ficus carica</name>
    <name type="common">Common fig</name>
    <dbReference type="NCBI Taxonomy" id="3494"/>
    <lineage>
        <taxon>Eukaryota</taxon>
        <taxon>Viridiplantae</taxon>
        <taxon>Streptophyta</taxon>
        <taxon>Embryophyta</taxon>
        <taxon>Tracheophyta</taxon>
        <taxon>Spermatophyta</taxon>
        <taxon>Magnoliopsida</taxon>
        <taxon>eudicotyledons</taxon>
        <taxon>Gunneridae</taxon>
        <taxon>Pentapetalae</taxon>
        <taxon>rosids</taxon>
        <taxon>fabids</taxon>
        <taxon>Rosales</taxon>
        <taxon>Moraceae</taxon>
        <taxon>Ficeae</taxon>
        <taxon>Ficus</taxon>
    </lineage>
</organism>
<dbReference type="AlphaFoldDB" id="A0AA88E8P3"/>
<protein>
    <submittedName>
        <fullName evidence="1">Uncharacterized protein</fullName>
    </submittedName>
</protein>
<keyword evidence="2" id="KW-1185">Reference proteome</keyword>
<comment type="caution">
    <text evidence="1">The sequence shown here is derived from an EMBL/GenBank/DDBJ whole genome shotgun (WGS) entry which is preliminary data.</text>
</comment>
<dbReference type="Proteomes" id="UP001187192">
    <property type="component" value="Unassembled WGS sequence"/>
</dbReference>
<sequence length="181" mass="19775">MSSRTQWASPARGQQCLSERGTEGWLSLTVDPAREEGWLYYPDLGAQSTTPSEHVPVPARTGEVVGQGTFLGERPALNTAEYSQRQYFVSSGRYVLGHVSSSRSVVGVLGNTASGEAHSRATCRLCLAPLVPRGTPPRAGRQSGTLNFEISNFELESEVDGKSNRRLENRARVLRSTFAYK</sequence>
<reference evidence="1" key="1">
    <citation type="submission" date="2023-07" db="EMBL/GenBank/DDBJ databases">
        <title>draft genome sequence of fig (Ficus carica).</title>
        <authorList>
            <person name="Takahashi T."/>
            <person name="Nishimura K."/>
        </authorList>
    </citation>
    <scope>NUCLEOTIDE SEQUENCE</scope>
</reference>
<evidence type="ECO:0000313" key="1">
    <source>
        <dbReference type="EMBL" id="GMN67711.1"/>
    </source>
</evidence>
<evidence type="ECO:0000313" key="2">
    <source>
        <dbReference type="Proteomes" id="UP001187192"/>
    </source>
</evidence>
<dbReference type="EMBL" id="BTGU01000490">
    <property type="protein sequence ID" value="GMN67711.1"/>
    <property type="molecule type" value="Genomic_DNA"/>
</dbReference>
<name>A0AA88E8P3_FICCA</name>